<protein>
    <submittedName>
        <fullName evidence="2">Uncharacterized protein</fullName>
    </submittedName>
</protein>
<name>A0AAD5VAF2_9APHY</name>
<feature type="compositionally biased region" description="Polar residues" evidence="1">
    <location>
        <begin position="54"/>
        <end position="76"/>
    </location>
</feature>
<organism evidence="2 3">
    <name type="scientific">Meripilus lineatus</name>
    <dbReference type="NCBI Taxonomy" id="2056292"/>
    <lineage>
        <taxon>Eukaryota</taxon>
        <taxon>Fungi</taxon>
        <taxon>Dikarya</taxon>
        <taxon>Basidiomycota</taxon>
        <taxon>Agaricomycotina</taxon>
        <taxon>Agaricomycetes</taxon>
        <taxon>Polyporales</taxon>
        <taxon>Meripilaceae</taxon>
        <taxon>Meripilus</taxon>
    </lineage>
</organism>
<feature type="region of interest" description="Disordered" evidence="1">
    <location>
        <begin position="227"/>
        <end position="264"/>
    </location>
</feature>
<dbReference type="InterPro" id="IPR051888">
    <property type="entry name" value="UPF0148_domain"/>
</dbReference>
<evidence type="ECO:0000256" key="1">
    <source>
        <dbReference type="SAM" id="MobiDB-lite"/>
    </source>
</evidence>
<feature type="region of interest" description="Disordered" evidence="1">
    <location>
        <begin position="54"/>
        <end position="107"/>
    </location>
</feature>
<dbReference type="PANTHER" id="PTHR16537:SF1">
    <property type="entry name" value="PROTEIN ZNRD2"/>
    <property type="match status" value="1"/>
</dbReference>
<dbReference type="EMBL" id="JANAWD010000030">
    <property type="protein sequence ID" value="KAJ3490325.1"/>
    <property type="molecule type" value="Genomic_DNA"/>
</dbReference>
<reference evidence="2" key="1">
    <citation type="submission" date="2022-07" db="EMBL/GenBank/DDBJ databases">
        <title>Genome Sequence of Physisporinus lineatus.</title>
        <authorList>
            <person name="Buettner E."/>
        </authorList>
    </citation>
    <scope>NUCLEOTIDE SEQUENCE</scope>
    <source>
        <strain evidence="2">VT162</strain>
    </source>
</reference>
<gene>
    <name evidence="2" type="ORF">NLI96_g1545</name>
</gene>
<dbReference type="Proteomes" id="UP001212997">
    <property type="component" value="Unassembled WGS sequence"/>
</dbReference>
<dbReference type="AlphaFoldDB" id="A0AAD5VAF2"/>
<dbReference type="PANTHER" id="PTHR16537">
    <property type="entry name" value="SJOEGREN SYNDROME/SCLERODERMA AUTOANTIGEN 1"/>
    <property type="match status" value="1"/>
</dbReference>
<evidence type="ECO:0000313" key="2">
    <source>
        <dbReference type="EMBL" id="KAJ3490325.1"/>
    </source>
</evidence>
<feature type="compositionally biased region" description="Low complexity" evidence="1">
    <location>
        <begin position="77"/>
        <end position="94"/>
    </location>
</feature>
<evidence type="ECO:0000313" key="3">
    <source>
        <dbReference type="Proteomes" id="UP001212997"/>
    </source>
</evidence>
<proteinExistence type="predicted"/>
<keyword evidence="3" id="KW-1185">Reference proteome</keyword>
<feature type="compositionally biased region" description="Polar residues" evidence="1">
    <location>
        <begin position="241"/>
        <end position="254"/>
    </location>
</feature>
<dbReference type="InterPro" id="IPR009563">
    <property type="entry name" value="SSSCA1"/>
</dbReference>
<comment type="caution">
    <text evidence="2">The sequence shown here is derived from an EMBL/GenBank/DDBJ whole genome shotgun (WGS) entry which is preliminary data.</text>
</comment>
<dbReference type="Pfam" id="PF06677">
    <property type="entry name" value="Auto_anti-p27"/>
    <property type="match status" value="2"/>
</dbReference>
<sequence>MSTAVDFSAELGEYMLSGWVLTDNVCSKCGKVPLMRSPSGPILYFCANCDGSPSRASQHGPQPSQSAASSHRTATIPSPRSGSSYDSSSHGASRPSTPPTELYSQLSFDAEDTEEILRRREQSDHASTEIGKLLLKGWTMLADECPNSQCYGIPLVRPPKGDKDPRKECVICHGVYVEQVDSNGSSNLVPLENQTSPSSDSQAIETINAFPSPPVNKSTSSIKSIKGKVAEKRPTGHTKNHSQATSTPNPSSGHQPGPTLGHSSVATLEDSADALEMSLQALTEKLRFLTKGSNIDATYIGQTADAISRVSQALMQVKQLRWNESRAYA</sequence>
<accession>A0AAD5VAF2</accession>